<dbReference type="AlphaFoldDB" id="A0A0F9WJ27"/>
<dbReference type="EMBL" id="LAZR01000153">
    <property type="protein sequence ID" value="KKN85971.1"/>
    <property type="molecule type" value="Genomic_DNA"/>
</dbReference>
<protein>
    <submittedName>
        <fullName evidence="1">Uncharacterized protein</fullName>
    </submittedName>
</protein>
<comment type="caution">
    <text evidence="1">The sequence shown here is derived from an EMBL/GenBank/DDBJ whole genome shotgun (WGS) entry which is preliminary data.</text>
</comment>
<evidence type="ECO:0000313" key="1">
    <source>
        <dbReference type="EMBL" id="KKN85971.1"/>
    </source>
</evidence>
<proteinExistence type="predicted"/>
<name>A0A0F9WJ27_9ZZZZ</name>
<gene>
    <name evidence="1" type="ORF">LCGC14_0273830</name>
</gene>
<reference evidence="1" key="1">
    <citation type="journal article" date="2015" name="Nature">
        <title>Complex archaea that bridge the gap between prokaryotes and eukaryotes.</title>
        <authorList>
            <person name="Spang A."/>
            <person name="Saw J.H."/>
            <person name="Jorgensen S.L."/>
            <person name="Zaremba-Niedzwiedzka K."/>
            <person name="Martijn J."/>
            <person name="Lind A.E."/>
            <person name="van Eijk R."/>
            <person name="Schleper C."/>
            <person name="Guy L."/>
            <person name="Ettema T.J."/>
        </authorList>
    </citation>
    <scope>NUCLEOTIDE SEQUENCE</scope>
</reference>
<accession>A0A0F9WJ27</accession>
<sequence>MSDRDQRCALRGAVGQPACARALVAAGRAKLAKGLRVELSYPCFARVFVVSACYPLRDGSGWFVLFGSALGVRVEDRSILRVVV</sequence>
<organism evidence="1">
    <name type="scientific">marine sediment metagenome</name>
    <dbReference type="NCBI Taxonomy" id="412755"/>
    <lineage>
        <taxon>unclassified sequences</taxon>
        <taxon>metagenomes</taxon>
        <taxon>ecological metagenomes</taxon>
    </lineage>
</organism>